<keyword evidence="7" id="KW-1185">Reference proteome</keyword>
<dbReference type="Pfam" id="PF00497">
    <property type="entry name" value="SBP_bac_3"/>
    <property type="match status" value="1"/>
</dbReference>
<evidence type="ECO:0000256" key="1">
    <source>
        <dbReference type="ARBA" id="ARBA00010333"/>
    </source>
</evidence>
<dbReference type="Proteomes" id="UP000195814">
    <property type="component" value="Chromosome"/>
</dbReference>
<reference evidence="7 8" key="1">
    <citation type="submission" date="2016-05" db="EMBL/GenBank/DDBJ databases">
        <title>Complete genome sequence of two 2,5-diketo-D-glunonic acid producing strain Tatumella citrea.</title>
        <authorList>
            <person name="Duan C."/>
            <person name="Yang J."/>
            <person name="Yang S."/>
        </authorList>
    </citation>
    <scope>NUCLEOTIDE SEQUENCE [LARGE SCALE GENOMIC DNA]</scope>
    <source>
        <strain evidence="6 7">ATCC 39140</strain>
        <strain evidence="5 8">DSM 13699</strain>
    </source>
</reference>
<dbReference type="EMBL" id="CP015581">
    <property type="protein sequence ID" value="ARU98506.1"/>
    <property type="molecule type" value="Genomic_DNA"/>
</dbReference>
<accession>A0A1Y0L948</accession>
<dbReference type="SUPFAM" id="SSF53850">
    <property type="entry name" value="Periplasmic binding protein-like II"/>
    <property type="match status" value="1"/>
</dbReference>
<organism evidence="5 8">
    <name type="scientific">Tatumella citrea</name>
    <name type="common">Pantoea citrea</name>
    <dbReference type="NCBI Taxonomy" id="53336"/>
    <lineage>
        <taxon>Bacteria</taxon>
        <taxon>Pseudomonadati</taxon>
        <taxon>Pseudomonadota</taxon>
        <taxon>Gammaproteobacteria</taxon>
        <taxon>Enterobacterales</taxon>
        <taxon>Erwiniaceae</taxon>
        <taxon>Tatumella</taxon>
    </lineage>
</organism>
<evidence type="ECO:0000313" key="6">
    <source>
        <dbReference type="EMBL" id="ARU98506.1"/>
    </source>
</evidence>
<feature type="chain" id="PRO_5012530566" evidence="3">
    <location>
        <begin position="24"/>
        <end position="272"/>
    </location>
</feature>
<dbReference type="Proteomes" id="UP000195729">
    <property type="component" value="Chromosome"/>
</dbReference>
<dbReference type="InterPro" id="IPR001638">
    <property type="entry name" value="Solute-binding_3/MltF_N"/>
</dbReference>
<keyword evidence="2 3" id="KW-0732">Signal</keyword>
<dbReference type="PROSITE" id="PS51257">
    <property type="entry name" value="PROKAR_LIPOPROTEIN"/>
    <property type="match status" value="1"/>
</dbReference>
<proteinExistence type="inferred from homology"/>
<feature type="signal peptide" evidence="3">
    <location>
        <begin position="1"/>
        <end position="23"/>
    </location>
</feature>
<dbReference type="EMBL" id="CP015579">
    <property type="protein sequence ID" value="ARU94467.1"/>
    <property type="molecule type" value="Genomic_DNA"/>
</dbReference>
<dbReference type="CDD" id="cd01004">
    <property type="entry name" value="PBP2_MidA_like"/>
    <property type="match status" value="1"/>
</dbReference>
<evidence type="ECO:0000259" key="4">
    <source>
        <dbReference type="SMART" id="SM00062"/>
    </source>
</evidence>
<dbReference type="PANTHER" id="PTHR35936">
    <property type="entry name" value="MEMBRANE-BOUND LYTIC MUREIN TRANSGLYCOSYLASE F"/>
    <property type="match status" value="1"/>
</dbReference>
<dbReference type="SMART" id="SM00062">
    <property type="entry name" value="PBPb"/>
    <property type="match status" value="1"/>
</dbReference>
<evidence type="ECO:0000313" key="5">
    <source>
        <dbReference type="EMBL" id="ARU94467.1"/>
    </source>
</evidence>
<evidence type="ECO:0000313" key="7">
    <source>
        <dbReference type="Proteomes" id="UP000195729"/>
    </source>
</evidence>
<gene>
    <name evidence="5" type="ORF">A7K98_12230</name>
    <name evidence="6" type="ORF">A7K99_12225</name>
</gene>
<dbReference type="PANTHER" id="PTHR35936:SF17">
    <property type="entry name" value="ARGININE-BINDING EXTRACELLULAR PROTEIN ARTP"/>
    <property type="match status" value="1"/>
</dbReference>
<evidence type="ECO:0000256" key="2">
    <source>
        <dbReference type="ARBA" id="ARBA00022729"/>
    </source>
</evidence>
<evidence type="ECO:0000313" key="8">
    <source>
        <dbReference type="Proteomes" id="UP000195814"/>
    </source>
</evidence>
<name>A0A1Y0L948_TATCI</name>
<evidence type="ECO:0000256" key="3">
    <source>
        <dbReference type="SAM" id="SignalP"/>
    </source>
</evidence>
<comment type="similarity">
    <text evidence="1">Belongs to the bacterial solute-binding protein 3 family.</text>
</comment>
<dbReference type="AlphaFoldDB" id="A0A1Y0L948"/>
<dbReference type="KEGG" id="tci:A7K98_12230"/>
<dbReference type="RefSeq" id="WP_087488830.1">
    <property type="nucleotide sequence ID" value="NZ_CP015579.1"/>
</dbReference>
<sequence>MPKTVNKIAMIVGSALISCSAFAQTKSLVVGGYPSYPPVDMRDPVSGKAMGFDIDFIQALEKQTGEKITLSETAFEQLIPSLKTGRLDFFLSAMSDTPERQKTITFVDYLQSGTQLMTLADGSHSSTSMSDYCGKRIAASRSTNILAQLRSWSESHCQAAGKPAMILTGAENNIDARMQLKQKRVDAMAQDSLTIPYIQQSEKGTYVTVGEPIDFSYMGIGVGKQNLVLQKKLQHALQAMIDDGSYAAMIKKWHLPANSAVPQAMINSQPGS</sequence>
<protein>
    <submittedName>
        <fullName evidence="5">ABC transporter substrate-binding protein</fullName>
    </submittedName>
</protein>
<dbReference type="OrthoDB" id="4577708at2"/>
<dbReference type="Gene3D" id="3.40.190.10">
    <property type="entry name" value="Periplasmic binding protein-like II"/>
    <property type="match status" value="2"/>
</dbReference>
<feature type="domain" description="Solute-binding protein family 3/N-terminal" evidence="4">
    <location>
        <begin position="27"/>
        <end position="257"/>
    </location>
</feature>